<dbReference type="PANTHER" id="PTHR43884:SF12">
    <property type="entry name" value="ISOVALERYL-COA DEHYDROGENASE, MITOCHONDRIAL-RELATED"/>
    <property type="match status" value="1"/>
</dbReference>
<dbReference type="Proteomes" id="UP001500689">
    <property type="component" value="Unassembled WGS sequence"/>
</dbReference>
<feature type="domain" description="Acyl-CoA dehydrogenase/oxidase C-terminal" evidence="6">
    <location>
        <begin position="244"/>
        <end position="395"/>
    </location>
</feature>
<keyword evidence="2 4" id="KW-0285">Flavoprotein</keyword>
<dbReference type="EMBL" id="BAAAZN010000018">
    <property type="protein sequence ID" value="GAA3572787.1"/>
    <property type="molecule type" value="Genomic_DNA"/>
</dbReference>
<feature type="region of interest" description="Disordered" evidence="5">
    <location>
        <begin position="59"/>
        <end position="79"/>
    </location>
</feature>
<dbReference type="InterPro" id="IPR006091">
    <property type="entry name" value="Acyl-CoA_Oxase/DH_mid-dom"/>
</dbReference>
<dbReference type="Gene3D" id="1.20.140.10">
    <property type="entry name" value="Butyryl-CoA Dehydrogenase, subunit A, domain 3"/>
    <property type="match status" value="1"/>
</dbReference>
<keyword evidence="3 4" id="KW-0274">FAD</keyword>
<gene>
    <name evidence="8" type="ORF">GCM10022222_66280</name>
</gene>
<organism evidence="8 9">
    <name type="scientific">Amycolatopsis ultiminotia</name>
    <dbReference type="NCBI Taxonomy" id="543629"/>
    <lineage>
        <taxon>Bacteria</taxon>
        <taxon>Bacillati</taxon>
        <taxon>Actinomycetota</taxon>
        <taxon>Actinomycetes</taxon>
        <taxon>Pseudonocardiales</taxon>
        <taxon>Pseudonocardiaceae</taxon>
        <taxon>Amycolatopsis</taxon>
    </lineage>
</organism>
<comment type="cofactor">
    <cofactor evidence="4">
        <name>FAD</name>
        <dbReference type="ChEBI" id="CHEBI:57692"/>
    </cofactor>
</comment>
<evidence type="ECO:0000259" key="6">
    <source>
        <dbReference type="Pfam" id="PF00441"/>
    </source>
</evidence>
<name>A0ABP6Y009_9PSEU</name>
<proteinExistence type="inferred from homology"/>
<protein>
    <submittedName>
        <fullName evidence="8">Acyl-CoA dehydrogenase family protein</fullName>
    </submittedName>
</protein>
<dbReference type="Pfam" id="PF00441">
    <property type="entry name" value="Acyl-CoA_dh_1"/>
    <property type="match status" value="1"/>
</dbReference>
<comment type="similarity">
    <text evidence="1 4">Belongs to the acyl-CoA dehydrogenase family.</text>
</comment>
<dbReference type="Gene3D" id="2.40.110.10">
    <property type="entry name" value="Butyryl-CoA Dehydrogenase, subunit A, domain 2"/>
    <property type="match status" value="1"/>
</dbReference>
<comment type="caution">
    <text evidence="8">The sequence shown here is derived from an EMBL/GenBank/DDBJ whole genome shotgun (WGS) entry which is preliminary data.</text>
</comment>
<feature type="compositionally biased region" description="Basic and acidic residues" evidence="5">
    <location>
        <begin position="69"/>
        <end position="78"/>
    </location>
</feature>
<evidence type="ECO:0000313" key="9">
    <source>
        <dbReference type="Proteomes" id="UP001500689"/>
    </source>
</evidence>
<evidence type="ECO:0000256" key="5">
    <source>
        <dbReference type="SAM" id="MobiDB-lite"/>
    </source>
</evidence>
<keyword evidence="4" id="KW-0560">Oxidoreductase</keyword>
<dbReference type="SUPFAM" id="SSF56645">
    <property type="entry name" value="Acyl-CoA dehydrogenase NM domain-like"/>
    <property type="match status" value="1"/>
</dbReference>
<feature type="domain" description="Acyl-CoA oxidase/dehydrogenase middle" evidence="7">
    <location>
        <begin position="132"/>
        <end position="227"/>
    </location>
</feature>
<dbReference type="InterPro" id="IPR046373">
    <property type="entry name" value="Acyl-CoA_Oxase/DH_mid-dom_sf"/>
</dbReference>
<reference evidence="9" key="1">
    <citation type="journal article" date="2019" name="Int. J. Syst. Evol. Microbiol.">
        <title>The Global Catalogue of Microorganisms (GCM) 10K type strain sequencing project: providing services to taxonomists for standard genome sequencing and annotation.</title>
        <authorList>
            <consortium name="The Broad Institute Genomics Platform"/>
            <consortium name="The Broad Institute Genome Sequencing Center for Infectious Disease"/>
            <person name="Wu L."/>
            <person name="Ma J."/>
        </authorList>
    </citation>
    <scope>NUCLEOTIDE SEQUENCE [LARGE SCALE GENOMIC DNA]</scope>
    <source>
        <strain evidence="9">JCM 16898</strain>
    </source>
</reference>
<dbReference type="InterPro" id="IPR009100">
    <property type="entry name" value="AcylCoA_DH/oxidase_NM_dom_sf"/>
</dbReference>
<evidence type="ECO:0000259" key="7">
    <source>
        <dbReference type="Pfam" id="PF02770"/>
    </source>
</evidence>
<accession>A0ABP6Y009</accession>
<evidence type="ECO:0000256" key="4">
    <source>
        <dbReference type="RuleBase" id="RU362125"/>
    </source>
</evidence>
<dbReference type="SUPFAM" id="SSF47203">
    <property type="entry name" value="Acyl-CoA dehydrogenase C-terminal domain-like"/>
    <property type="match status" value="1"/>
</dbReference>
<dbReference type="InterPro" id="IPR036250">
    <property type="entry name" value="AcylCo_DH-like_C"/>
</dbReference>
<dbReference type="PANTHER" id="PTHR43884">
    <property type="entry name" value="ACYL-COA DEHYDROGENASE"/>
    <property type="match status" value="1"/>
</dbReference>
<keyword evidence="9" id="KW-1185">Reference proteome</keyword>
<evidence type="ECO:0000256" key="2">
    <source>
        <dbReference type="ARBA" id="ARBA00022630"/>
    </source>
</evidence>
<evidence type="ECO:0000256" key="3">
    <source>
        <dbReference type="ARBA" id="ARBA00022827"/>
    </source>
</evidence>
<sequence length="403" mass="43435">MINLEVPKKAGALINQAYQAAAEVFRPISRKYDRAEHTYPSELDMFAALLDGLNSSGEGGAGAAGVRRSGKDDADKGNRNGANLNVVLGTIEMCWGDVGLLLSMPRQGLGNAAIGSVATDEQLERFKGLWAAMAITEPDCGSDSAAITTTATVDGDDYILNGEKIFVTSGQRADAVVVWATLDRSKGRSAIKSFVVEKGTPGFEVVRVEHKLGIRASDTAVLRFENCRVPRENLLGTPEIDTAKGFAGVMQTFDNTRPLVAAMAIGVARAALEETRRILTESGVRIDYDRPAQTQHAAAATFLQLEADYEAAYLLTLESAWMADNRKPNSLQASMAKAKAGRTVVETTLKCVELAGAYGYTEESLLEKWSRDAKILDIFEGTQQIQQLIVARRVLGKTSAQLK</sequence>
<dbReference type="RefSeq" id="WP_344866986.1">
    <property type="nucleotide sequence ID" value="NZ_BAAAZN010000018.1"/>
</dbReference>
<dbReference type="Pfam" id="PF02770">
    <property type="entry name" value="Acyl-CoA_dh_M"/>
    <property type="match status" value="1"/>
</dbReference>
<evidence type="ECO:0000256" key="1">
    <source>
        <dbReference type="ARBA" id="ARBA00009347"/>
    </source>
</evidence>
<dbReference type="InterPro" id="IPR009075">
    <property type="entry name" value="AcylCo_DH/oxidase_C"/>
</dbReference>
<evidence type="ECO:0000313" key="8">
    <source>
        <dbReference type="EMBL" id="GAA3572787.1"/>
    </source>
</evidence>